<comment type="caution">
    <text evidence="1">The sequence shown here is derived from an EMBL/GenBank/DDBJ whole genome shotgun (WGS) entry which is preliminary data.</text>
</comment>
<protein>
    <submittedName>
        <fullName evidence="1">Uncharacterized protein</fullName>
    </submittedName>
</protein>
<dbReference type="EMBL" id="JBHSXS010000036">
    <property type="protein sequence ID" value="MFC6885318.1"/>
    <property type="molecule type" value="Genomic_DNA"/>
</dbReference>
<dbReference type="RefSeq" id="WP_160825813.1">
    <property type="nucleotide sequence ID" value="NZ_JBHSXS010000036.1"/>
</dbReference>
<evidence type="ECO:0000313" key="2">
    <source>
        <dbReference type="Proteomes" id="UP001596380"/>
    </source>
</evidence>
<organism evidence="1 2">
    <name type="scientific">Actinomadura yumaensis</name>
    <dbReference type="NCBI Taxonomy" id="111807"/>
    <lineage>
        <taxon>Bacteria</taxon>
        <taxon>Bacillati</taxon>
        <taxon>Actinomycetota</taxon>
        <taxon>Actinomycetes</taxon>
        <taxon>Streptosporangiales</taxon>
        <taxon>Thermomonosporaceae</taxon>
        <taxon>Actinomadura</taxon>
    </lineage>
</organism>
<accession>A0ABW2CU45</accession>
<reference evidence="2" key="1">
    <citation type="journal article" date="2019" name="Int. J. Syst. Evol. Microbiol.">
        <title>The Global Catalogue of Microorganisms (GCM) 10K type strain sequencing project: providing services to taxonomists for standard genome sequencing and annotation.</title>
        <authorList>
            <consortium name="The Broad Institute Genomics Platform"/>
            <consortium name="The Broad Institute Genome Sequencing Center for Infectious Disease"/>
            <person name="Wu L."/>
            <person name="Ma J."/>
        </authorList>
    </citation>
    <scope>NUCLEOTIDE SEQUENCE [LARGE SCALE GENOMIC DNA]</scope>
    <source>
        <strain evidence="2">JCM 3369</strain>
    </source>
</reference>
<dbReference type="Proteomes" id="UP001596380">
    <property type="component" value="Unassembled WGS sequence"/>
</dbReference>
<gene>
    <name evidence="1" type="ORF">ACFQKB_36555</name>
</gene>
<keyword evidence="2" id="KW-1185">Reference proteome</keyword>
<evidence type="ECO:0000313" key="1">
    <source>
        <dbReference type="EMBL" id="MFC6885318.1"/>
    </source>
</evidence>
<name>A0ABW2CU45_9ACTN</name>
<proteinExistence type="predicted"/>
<sequence length="178" mass="19130">MAETPHPPPAGFHVPQCRICGCTQNMPCTPRCRWVPDPALLGDLCDAHPEVLAPRPPQLLALLGDVAAEAIRRGVAWHHTFGDLTALPDGTASAASCQDAAEAILAIEDMRAEEETDWHALLSFEATQAMAQDQPQRLRRRLLDLAATAVLWAQAIEARAIADLPAAPPGHTPPEHTP</sequence>